<accession>A0AAW2RKI5</accession>
<dbReference type="Pfam" id="PF14223">
    <property type="entry name" value="Retrotran_gag_2"/>
    <property type="match status" value="1"/>
</dbReference>
<dbReference type="AlphaFoldDB" id="A0AAW2RKI5"/>
<protein>
    <recommendedName>
        <fullName evidence="3">Zinc finger, CCHC-type</fullName>
    </recommendedName>
</protein>
<evidence type="ECO:0000313" key="2">
    <source>
        <dbReference type="EMBL" id="KAL0380534.1"/>
    </source>
</evidence>
<dbReference type="PANTHER" id="PTHR47592:SF29">
    <property type="entry name" value="ZINC FINGER, CCHC-TYPE"/>
    <property type="match status" value="1"/>
</dbReference>
<reference evidence="2" key="1">
    <citation type="submission" date="2020-06" db="EMBL/GenBank/DDBJ databases">
        <authorList>
            <person name="Li T."/>
            <person name="Hu X."/>
            <person name="Zhang T."/>
            <person name="Song X."/>
            <person name="Zhang H."/>
            <person name="Dai N."/>
            <person name="Sheng W."/>
            <person name="Hou X."/>
            <person name="Wei L."/>
        </authorList>
    </citation>
    <scope>NUCLEOTIDE SEQUENCE</scope>
    <source>
        <strain evidence="2">G01</strain>
        <tissue evidence="2">Leaf</tissue>
    </source>
</reference>
<feature type="compositionally biased region" description="Basic and acidic residues" evidence="1">
    <location>
        <begin position="116"/>
        <end position="128"/>
    </location>
</feature>
<evidence type="ECO:0000256" key="1">
    <source>
        <dbReference type="SAM" id="MobiDB-lite"/>
    </source>
</evidence>
<sequence length="128" mass="14837">AKYMAEDVSSKKFLVSNFNNYKMVDSSAEQYNELLHIHGQFTQHNLMMDEEISVSSVIDKLPPSWKDYKHTLKHQKEELTLVQLGSHLRIEESLRAQENDKPKEKDVVGSSSVNMVEERRATKTNDKK</sequence>
<feature type="region of interest" description="Disordered" evidence="1">
    <location>
        <begin position="94"/>
        <end position="128"/>
    </location>
</feature>
<dbReference type="PANTHER" id="PTHR47592">
    <property type="entry name" value="PBF68 PROTEIN"/>
    <property type="match status" value="1"/>
</dbReference>
<evidence type="ECO:0008006" key="3">
    <source>
        <dbReference type="Google" id="ProtNLM"/>
    </source>
</evidence>
<dbReference type="EMBL" id="JACGWK010000001">
    <property type="protein sequence ID" value="KAL0380534.1"/>
    <property type="molecule type" value="Genomic_DNA"/>
</dbReference>
<feature type="compositionally biased region" description="Basic and acidic residues" evidence="1">
    <location>
        <begin position="94"/>
        <end position="107"/>
    </location>
</feature>
<feature type="non-terminal residue" evidence="2">
    <location>
        <position position="1"/>
    </location>
</feature>
<proteinExistence type="predicted"/>
<gene>
    <name evidence="2" type="ORF">Sangu_0117700</name>
</gene>
<name>A0AAW2RKI5_9LAMI</name>
<organism evidence="2">
    <name type="scientific">Sesamum angustifolium</name>
    <dbReference type="NCBI Taxonomy" id="2727405"/>
    <lineage>
        <taxon>Eukaryota</taxon>
        <taxon>Viridiplantae</taxon>
        <taxon>Streptophyta</taxon>
        <taxon>Embryophyta</taxon>
        <taxon>Tracheophyta</taxon>
        <taxon>Spermatophyta</taxon>
        <taxon>Magnoliopsida</taxon>
        <taxon>eudicotyledons</taxon>
        <taxon>Gunneridae</taxon>
        <taxon>Pentapetalae</taxon>
        <taxon>asterids</taxon>
        <taxon>lamiids</taxon>
        <taxon>Lamiales</taxon>
        <taxon>Pedaliaceae</taxon>
        <taxon>Sesamum</taxon>
    </lineage>
</organism>
<reference evidence="2" key="2">
    <citation type="journal article" date="2024" name="Plant">
        <title>Genomic evolution and insights into agronomic trait innovations of Sesamum species.</title>
        <authorList>
            <person name="Miao H."/>
            <person name="Wang L."/>
            <person name="Qu L."/>
            <person name="Liu H."/>
            <person name="Sun Y."/>
            <person name="Le M."/>
            <person name="Wang Q."/>
            <person name="Wei S."/>
            <person name="Zheng Y."/>
            <person name="Lin W."/>
            <person name="Duan Y."/>
            <person name="Cao H."/>
            <person name="Xiong S."/>
            <person name="Wang X."/>
            <person name="Wei L."/>
            <person name="Li C."/>
            <person name="Ma Q."/>
            <person name="Ju M."/>
            <person name="Zhao R."/>
            <person name="Li G."/>
            <person name="Mu C."/>
            <person name="Tian Q."/>
            <person name="Mei H."/>
            <person name="Zhang T."/>
            <person name="Gao T."/>
            <person name="Zhang H."/>
        </authorList>
    </citation>
    <scope>NUCLEOTIDE SEQUENCE</scope>
    <source>
        <strain evidence="2">G01</strain>
    </source>
</reference>
<comment type="caution">
    <text evidence="2">The sequence shown here is derived from an EMBL/GenBank/DDBJ whole genome shotgun (WGS) entry which is preliminary data.</text>
</comment>